<evidence type="ECO:0000256" key="1">
    <source>
        <dbReference type="SAM" id="MobiDB-lite"/>
    </source>
</evidence>
<keyword evidence="2" id="KW-0472">Membrane</keyword>
<name>A0A9X5FC67_9MICO</name>
<keyword evidence="2" id="KW-0812">Transmembrane</keyword>
<feature type="transmembrane region" description="Helical" evidence="2">
    <location>
        <begin position="46"/>
        <end position="66"/>
    </location>
</feature>
<feature type="region of interest" description="Disordered" evidence="1">
    <location>
        <begin position="1"/>
        <end position="40"/>
    </location>
</feature>
<organism evidence="3 4">
    <name type="scientific">Sanguibacter hominis ATCC BAA-789</name>
    <dbReference type="NCBI Taxonomy" id="1312740"/>
    <lineage>
        <taxon>Bacteria</taxon>
        <taxon>Bacillati</taxon>
        <taxon>Actinomycetota</taxon>
        <taxon>Actinomycetes</taxon>
        <taxon>Micrococcales</taxon>
        <taxon>Sanguibacteraceae</taxon>
        <taxon>Sanguibacter</taxon>
    </lineage>
</organism>
<proteinExistence type="predicted"/>
<evidence type="ECO:0000256" key="2">
    <source>
        <dbReference type="SAM" id="Phobius"/>
    </source>
</evidence>
<keyword evidence="4" id="KW-1185">Reference proteome</keyword>
<dbReference type="Proteomes" id="UP000774283">
    <property type="component" value="Unassembled WGS sequence"/>
</dbReference>
<gene>
    <name evidence="3" type="ORF">HF995_03540</name>
</gene>
<dbReference type="EMBL" id="JAAXOW010000001">
    <property type="protein sequence ID" value="NKX92352.1"/>
    <property type="molecule type" value="Genomic_DNA"/>
</dbReference>
<evidence type="ECO:0000313" key="4">
    <source>
        <dbReference type="Proteomes" id="UP000774283"/>
    </source>
</evidence>
<dbReference type="AlphaFoldDB" id="A0A9X5FC67"/>
<dbReference type="RefSeq" id="WP_168446394.1">
    <property type="nucleotide sequence ID" value="NZ_JAAXOW010000001.1"/>
</dbReference>
<keyword evidence="2" id="KW-1133">Transmembrane helix</keyword>
<accession>A0A9X5FC67</accession>
<comment type="caution">
    <text evidence="3">The sequence shown here is derived from an EMBL/GenBank/DDBJ whole genome shotgun (WGS) entry which is preliminary data.</text>
</comment>
<sequence>MATTHPHPGIPTFSRSRDERSTRDVPPSFPPADVDDDADGWKTSTAPTAFAVAMLTALATALAVGLREIVSLAGAILGA</sequence>
<protein>
    <submittedName>
        <fullName evidence="3">Uncharacterized protein</fullName>
    </submittedName>
</protein>
<evidence type="ECO:0000313" key="3">
    <source>
        <dbReference type="EMBL" id="NKX92352.1"/>
    </source>
</evidence>
<reference evidence="3 4" key="1">
    <citation type="submission" date="2020-04" db="EMBL/GenBank/DDBJ databases">
        <title>MicrobeNet Type strains.</title>
        <authorList>
            <person name="Nicholson A.C."/>
        </authorList>
    </citation>
    <scope>NUCLEOTIDE SEQUENCE [LARGE SCALE GENOMIC DNA]</scope>
    <source>
        <strain evidence="3 4">ATCC BAA-789</strain>
    </source>
</reference>